<gene>
    <name evidence="2" type="ORF">ATN84_09715</name>
</gene>
<dbReference type="OrthoDB" id="9804723at2"/>
<dbReference type="AlphaFoldDB" id="A0A135HWP8"/>
<dbReference type="SUPFAM" id="SSF53474">
    <property type="entry name" value="alpha/beta-Hydrolases"/>
    <property type="match status" value="1"/>
</dbReference>
<dbReference type="Proteomes" id="UP000070107">
    <property type="component" value="Unassembled WGS sequence"/>
</dbReference>
<name>A0A135HWP8_9HYPH</name>
<reference evidence="2 3" key="1">
    <citation type="submission" date="2015-11" db="EMBL/GenBank/DDBJ databases">
        <title>Draft genome sequence of Paramesorhizobium deserti A-3-E, a strain highly resistant to diverse beta-lactam antibiotics.</title>
        <authorList>
            <person name="Lv R."/>
            <person name="Yang X."/>
            <person name="Fang N."/>
            <person name="Guo J."/>
            <person name="Luo X."/>
            <person name="Peng F."/>
            <person name="Yang R."/>
            <person name="Cui Y."/>
            <person name="Fang C."/>
            <person name="Song Y."/>
        </authorList>
    </citation>
    <scope>NUCLEOTIDE SEQUENCE [LARGE SCALE GENOMIC DNA]</scope>
    <source>
        <strain evidence="2 3">A-3-E</strain>
    </source>
</reference>
<evidence type="ECO:0000259" key="1">
    <source>
        <dbReference type="Pfam" id="PF00561"/>
    </source>
</evidence>
<dbReference type="InterPro" id="IPR050471">
    <property type="entry name" value="AB_hydrolase"/>
</dbReference>
<dbReference type="Pfam" id="PF00561">
    <property type="entry name" value="Abhydrolase_1"/>
    <property type="match status" value="1"/>
</dbReference>
<protein>
    <submittedName>
        <fullName evidence="2">Alpha/beta hydrolase</fullName>
    </submittedName>
</protein>
<dbReference type="PRINTS" id="PR00111">
    <property type="entry name" value="ABHYDROLASE"/>
</dbReference>
<dbReference type="InterPro" id="IPR029058">
    <property type="entry name" value="AB_hydrolase_fold"/>
</dbReference>
<feature type="domain" description="AB hydrolase-1" evidence="1">
    <location>
        <begin position="26"/>
        <end position="129"/>
    </location>
</feature>
<evidence type="ECO:0000313" key="3">
    <source>
        <dbReference type="Proteomes" id="UP000070107"/>
    </source>
</evidence>
<dbReference type="PANTHER" id="PTHR43433:SF5">
    <property type="entry name" value="AB HYDROLASE-1 DOMAIN-CONTAINING PROTEIN"/>
    <property type="match status" value="1"/>
</dbReference>
<comment type="caution">
    <text evidence="2">The sequence shown here is derived from an EMBL/GenBank/DDBJ whole genome shotgun (WGS) entry which is preliminary data.</text>
</comment>
<accession>A0A135HWP8</accession>
<dbReference type="GO" id="GO:0004806">
    <property type="term" value="F:triacylglycerol lipase activity"/>
    <property type="evidence" value="ECO:0007669"/>
    <property type="project" value="TreeGrafter"/>
</dbReference>
<proteinExistence type="predicted"/>
<dbReference type="GO" id="GO:0046503">
    <property type="term" value="P:glycerolipid catabolic process"/>
    <property type="evidence" value="ECO:0007669"/>
    <property type="project" value="TreeGrafter"/>
</dbReference>
<dbReference type="InterPro" id="IPR000073">
    <property type="entry name" value="AB_hydrolase_1"/>
</dbReference>
<dbReference type="RefSeq" id="WP_068881807.1">
    <property type="nucleotide sequence ID" value="NZ_LNTU01000012.1"/>
</dbReference>
<dbReference type="PANTHER" id="PTHR43433">
    <property type="entry name" value="HYDROLASE, ALPHA/BETA FOLD FAMILY PROTEIN"/>
    <property type="match status" value="1"/>
</dbReference>
<organism evidence="2 3">
    <name type="scientific">Paramesorhizobium deserti</name>
    <dbReference type="NCBI Taxonomy" id="1494590"/>
    <lineage>
        <taxon>Bacteria</taxon>
        <taxon>Pseudomonadati</taxon>
        <taxon>Pseudomonadota</taxon>
        <taxon>Alphaproteobacteria</taxon>
        <taxon>Hyphomicrobiales</taxon>
        <taxon>Phyllobacteriaceae</taxon>
        <taxon>Paramesorhizobium</taxon>
    </lineage>
</organism>
<keyword evidence="3" id="KW-1185">Reference proteome</keyword>
<dbReference type="Gene3D" id="3.40.50.1820">
    <property type="entry name" value="alpha/beta hydrolase"/>
    <property type="match status" value="1"/>
</dbReference>
<evidence type="ECO:0000313" key="2">
    <source>
        <dbReference type="EMBL" id="KXF77623.1"/>
    </source>
</evidence>
<dbReference type="EMBL" id="LNTU01000012">
    <property type="protein sequence ID" value="KXF77623.1"/>
    <property type="molecule type" value="Genomic_DNA"/>
</dbReference>
<dbReference type="STRING" id="1494590.ATN84_09715"/>
<sequence>MNTPEIRYFQHDGLRLAYREQGEGDPVLLIHGFASSSYVNWVSPGWFQTLTEAGYRVIAIDDRGHGQSEKSHEAADYTPSLMAGDAAALLDHLDIEEAHVMGYSMGARIAAFMALEHASRVHSLVFGGLGIGMVTGAGDWGPIHEALLADDPATITHPRGLMFRKFADQTKSDRLALAACVLTSKETLSAEAIGRITQPTLVAVGTKDDIGGSPHDLAALLPNGRSLDIPGRDHMLAVGDKVFKQAVLEFLRENPI</sequence>
<keyword evidence="2" id="KW-0378">Hydrolase</keyword>